<keyword evidence="2" id="KW-1185">Reference proteome</keyword>
<accession>A0A553RKL7</accession>
<name>A0A553RKL7_9TELE</name>
<proteinExistence type="predicted"/>
<gene>
    <name evidence="1" type="ORF">DNTS_004544</name>
</gene>
<dbReference type="AlphaFoldDB" id="A0A553RKL7"/>
<reference evidence="1 2" key="1">
    <citation type="journal article" date="2019" name="Sci. Data">
        <title>Hybrid genome assembly and annotation of Danionella translucida.</title>
        <authorList>
            <person name="Kadobianskyi M."/>
            <person name="Schulze L."/>
            <person name="Schuelke M."/>
            <person name="Judkewitz B."/>
        </authorList>
    </citation>
    <scope>NUCLEOTIDE SEQUENCE [LARGE SCALE GENOMIC DNA]</scope>
    <source>
        <strain evidence="1 2">Bolton</strain>
    </source>
</reference>
<dbReference type="Proteomes" id="UP000316079">
    <property type="component" value="Unassembled WGS sequence"/>
</dbReference>
<sequence>MTSPGPLIKMLTSLVRGKDGLAINHVTIETQLRNCCIPNMTSRSVPPCTEQRSMANDLMNRTIQKHHGGRKEETMCIWLVPLIVEALGALHRISKRANESGLSCLIPRFMNRDESQGMDSLVKHKFPLKADQYSSSQHVSLSLHPSFVQKY</sequence>
<dbReference type="EMBL" id="SRMA01023893">
    <property type="protein sequence ID" value="TRZ02723.1"/>
    <property type="molecule type" value="Genomic_DNA"/>
</dbReference>
<protein>
    <submittedName>
        <fullName evidence="1">Uncharacterized protein</fullName>
    </submittedName>
</protein>
<comment type="caution">
    <text evidence="1">The sequence shown here is derived from an EMBL/GenBank/DDBJ whole genome shotgun (WGS) entry which is preliminary data.</text>
</comment>
<organism evidence="1 2">
    <name type="scientific">Danionella cerebrum</name>
    <dbReference type="NCBI Taxonomy" id="2873325"/>
    <lineage>
        <taxon>Eukaryota</taxon>
        <taxon>Metazoa</taxon>
        <taxon>Chordata</taxon>
        <taxon>Craniata</taxon>
        <taxon>Vertebrata</taxon>
        <taxon>Euteleostomi</taxon>
        <taxon>Actinopterygii</taxon>
        <taxon>Neopterygii</taxon>
        <taxon>Teleostei</taxon>
        <taxon>Ostariophysi</taxon>
        <taxon>Cypriniformes</taxon>
        <taxon>Danionidae</taxon>
        <taxon>Danioninae</taxon>
        <taxon>Danionella</taxon>
    </lineage>
</organism>
<evidence type="ECO:0000313" key="1">
    <source>
        <dbReference type="EMBL" id="TRZ02723.1"/>
    </source>
</evidence>
<evidence type="ECO:0000313" key="2">
    <source>
        <dbReference type="Proteomes" id="UP000316079"/>
    </source>
</evidence>